<comment type="similarity">
    <text evidence="5">Belongs to the IspH family.</text>
</comment>
<keyword evidence="7" id="KW-0689">Ribosomal protein</keyword>
<dbReference type="PRINTS" id="PR00681">
    <property type="entry name" value="RIBOSOMALS1"/>
</dbReference>
<comment type="cofactor">
    <cofactor evidence="5">
        <name>[4Fe-4S] cluster</name>
        <dbReference type="ChEBI" id="CHEBI:49883"/>
    </cofactor>
    <text evidence="5">Binds 1 [4Fe-4S] cluster per subunit.</text>
</comment>
<evidence type="ECO:0000256" key="4">
    <source>
        <dbReference type="ARBA" id="ARBA00023014"/>
    </source>
</evidence>
<feature type="binding site" evidence="5">
    <location>
        <position position="218"/>
    </location>
    <ligand>
        <name>isopentenyl diphosphate</name>
        <dbReference type="ChEBI" id="CHEBI:128769"/>
    </ligand>
</feature>
<protein>
    <recommendedName>
        <fullName evidence="5">4-hydroxy-3-methylbut-2-enyl diphosphate reductase</fullName>
        <shortName evidence="5">HMBPP reductase</shortName>
        <ecNumber evidence="5">1.17.7.4</ecNumber>
    </recommendedName>
</protein>
<sequence>MEIIVANTAGFCFGVNRAVDSVYKNIQQQPLYTYGPIIHNPQVVEELREKNVIPVHSVDEVNEGTIIIRSHGVAKDVYGAIEEKGLNYIDSTCPYVKRIHKIVDEHSKKGYQVVIVGDRNHPEVQGISGWSNGEAIIIEKPEELEGLNIPKTKPICLVSQTTYREDRFESVLKALKEHHYEVEGFNTICKATSDRQQEAVKISKMVDKMIVIGGRESSNTRKLYEICKNYCKETYHIETIKDLELNKFNSNDKIGITAGASTPARIIKEVITAMNDLENHTNENFEELLNQSFVTLRSGQVVKGTVINVTDSEVSVNLGYKSDGIISKSELSNDSSLNPRDVVKVGDEIEVYIVRVNDSEGIVELSKKRVDAQKGWEIIKKAHEEGTVLTGKVVEAANGGVIAVSNEVRVFIPASLMGSKYTQDLTQFLGKTIEFKVIKIDPKRKRVVGDHKQIYLEETKRKKEEVLNTLQVGQKVKGTVRNITNFGAFIDLGGIDGLVHISQISWNKIQSPEEVLKVGQEVEAIVLDIDKEKEKVSLTLKNEENNPWFKIEEKYPVGAIVKGKVVRMVSFGAFVELEPGVDGLVHISQIANKHVAKPEDELKLGEIIDVKVLDVNKDEKKISLSKKQTEANVSEE</sequence>
<dbReference type="NCBIfam" id="NF000907">
    <property type="entry name" value="PRK00087.1"/>
    <property type="match status" value="1"/>
</dbReference>
<dbReference type="NCBIfam" id="TIGR00216">
    <property type="entry name" value="ispH_lytB"/>
    <property type="match status" value="1"/>
</dbReference>
<comment type="pathway">
    <text evidence="5">Isoprenoid biosynthesis; isopentenyl diphosphate biosynthesis via DXP pathway; isopentenyl diphosphate from 1-deoxy-D-xylulose 5-phosphate: step 6/6.</text>
</comment>
<feature type="active site" description="Proton donor" evidence="5">
    <location>
        <position position="123"/>
    </location>
</feature>
<feature type="binding site" evidence="5">
    <location>
        <position position="93"/>
    </location>
    <ligand>
        <name>[4Fe-4S] cluster</name>
        <dbReference type="ChEBI" id="CHEBI:49883"/>
    </ligand>
</feature>
<evidence type="ECO:0000259" key="6">
    <source>
        <dbReference type="PROSITE" id="PS50126"/>
    </source>
</evidence>
<dbReference type="SUPFAM" id="SSF50249">
    <property type="entry name" value="Nucleic acid-binding proteins"/>
    <property type="match status" value="4"/>
</dbReference>
<feature type="binding site" evidence="5">
    <location>
        <position position="217"/>
    </location>
    <ligand>
        <name>isopentenyl diphosphate</name>
        <dbReference type="ChEBI" id="CHEBI:128769"/>
    </ligand>
</feature>
<organism evidence="7 8">
    <name type="scientific">Defluviitalea saccharophila</name>
    <dbReference type="NCBI Taxonomy" id="879970"/>
    <lineage>
        <taxon>Bacteria</taxon>
        <taxon>Bacillati</taxon>
        <taxon>Bacillota</taxon>
        <taxon>Clostridia</taxon>
        <taxon>Lachnospirales</taxon>
        <taxon>Defluviitaleaceae</taxon>
        <taxon>Defluviitalea</taxon>
    </lineage>
</organism>
<accession>A0ABZ2Y5E5</accession>
<reference evidence="7 8" key="1">
    <citation type="submission" date="2023-03" db="EMBL/GenBank/DDBJ databases">
        <title>Novel Species.</title>
        <authorList>
            <person name="Ma S."/>
        </authorList>
    </citation>
    <scope>NUCLEOTIDE SEQUENCE [LARGE SCALE GENOMIC DNA]</scope>
    <source>
        <strain evidence="7 8">LIND6LT2</strain>
    </source>
</reference>
<keyword evidence="2 5" id="KW-0479">Metal-binding</keyword>
<dbReference type="EMBL" id="CP121687">
    <property type="protein sequence ID" value="WZL70529.1"/>
    <property type="molecule type" value="Genomic_DNA"/>
</dbReference>
<feature type="binding site" evidence="5">
    <location>
        <position position="261"/>
    </location>
    <ligand>
        <name>(2E)-4-hydroxy-3-methylbut-2-enyl diphosphate</name>
        <dbReference type="ChEBI" id="CHEBI:128753"/>
    </ligand>
</feature>
<evidence type="ECO:0000313" key="7">
    <source>
        <dbReference type="EMBL" id="WZL70529.1"/>
    </source>
</evidence>
<comment type="catalytic activity">
    <reaction evidence="5">
        <text>dimethylallyl diphosphate + 2 oxidized [2Fe-2S]-[ferredoxin] + H2O = (2E)-4-hydroxy-3-methylbut-2-enyl diphosphate + 2 reduced [2Fe-2S]-[ferredoxin] + 2 H(+)</text>
        <dbReference type="Rhea" id="RHEA:24825"/>
        <dbReference type="Rhea" id="RHEA-COMP:10000"/>
        <dbReference type="Rhea" id="RHEA-COMP:10001"/>
        <dbReference type="ChEBI" id="CHEBI:15377"/>
        <dbReference type="ChEBI" id="CHEBI:15378"/>
        <dbReference type="ChEBI" id="CHEBI:33737"/>
        <dbReference type="ChEBI" id="CHEBI:33738"/>
        <dbReference type="ChEBI" id="CHEBI:57623"/>
        <dbReference type="ChEBI" id="CHEBI:128753"/>
        <dbReference type="EC" id="1.17.7.4"/>
    </reaction>
</comment>
<dbReference type="Gene3D" id="3.40.50.11270">
    <property type="match status" value="1"/>
</dbReference>
<feature type="binding site" evidence="5">
    <location>
        <position position="217"/>
    </location>
    <ligand>
        <name>dimethylallyl diphosphate</name>
        <dbReference type="ChEBI" id="CHEBI:57623"/>
    </ligand>
</feature>
<feature type="binding site" evidence="5">
    <location>
        <position position="189"/>
    </location>
    <ligand>
        <name>[4Fe-4S] cluster</name>
        <dbReference type="ChEBI" id="CHEBI:49883"/>
    </ligand>
</feature>
<comment type="pathway">
    <text evidence="5">Isoprenoid biosynthesis; dimethylallyl diphosphate biosynthesis; dimethylallyl diphosphate from (2E)-4-hydroxy-3-methylbutenyl diphosphate: step 1/1.</text>
</comment>
<feature type="binding site" evidence="5">
    <location>
        <position position="39"/>
    </location>
    <ligand>
        <name>dimethylallyl diphosphate</name>
        <dbReference type="ChEBI" id="CHEBI:57623"/>
    </ligand>
</feature>
<evidence type="ECO:0000256" key="2">
    <source>
        <dbReference type="ARBA" id="ARBA00022723"/>
    </source>
</evidence>
<feature type="binding site" evidence="5">
    <location>
        <position position="39"/>
    </location>
    <ligand>
        <name>(2E)-4-hydroxy-3-methylbut-2-enyl diphosphate</name>
        <dbReference type="ChEBI" id="CHEBI:128753"/>
    </ligand>
</feature>
<dbReference type="CDD" id="cd13944">
    <property type="entry name" value="lytB_ispH"/>
    <property type="match status" value="1"/>
</dbReference>
<comment type="catalytic activity">
    <reaction evidence="5">
        <text>isopentenyl diphosphate + 2 oxidized [2Fe-2S]-[ferredoxin] + H2O = (2E)-4-hydroxy-3-methylbut-2-enyl diphosphate + 2 reduced [2Fe-2S]-[ferredoxin] + 2 H(+)</text>
        <dbReference type="Rhea" id="RHEA:24488"/>
        <dbReference type="Rhea" id="RHEA-COMP:10000"/>
        <dbReference type="Rhea" id="RHEA-COMP:10001"/>
        <dbReference type="ChEBI" id="CHEBI:15377"/>
        <dbReference type="ChEBI" id="CHEBI:15378"/>
        <dbReference type="ChEBI" id="CHEBI:33737"/>
        <dbReference type="ChEBI" id="CHEBI:33738"/>
        <dbReference type="ChEBI" id="CHEBI:128753"/>
        <dbReference type="ChEBI" id="CHEBI:128769"/>
        <dbReference type="EC" id="1.17.7.4"/>
    </reaction>
</comment>
<feature type="binding site" evidence="5">
    <location>
        <position position="71"/>
    </location>
    <ligand>
        <name>isopentenyl diphosphate</name>
        <dbReference type="ChEBI" id="CHEBI:128769"/>
    </ligand>
</feature>
<feature type="binding site" evidence="5">
    <location>
        <position position="121"/>
    </location>
    <ligand>
        <name>(2E)-4-hydroxy-3-methylbut-2-enyl diphosphate</name>
        <dbReference type="ChEBI" id="CHEBI:128753"/>
    </ligand>
</feature>
<keyword evidence="8" id="KW-1185">Reference proteome</keyword>
<dbReference type="PANTHER" id="PTHR30426">
    <property type="entry name" value="4-HYDROXY-3-METHYLBUT-2-ENYL DIPHOSPHATE REDUCTASE"/>
    <property type="match status" value="1"/>
</dbReference>
<dbReference type="RefSeq" id="WP_341877495.1">
    <property type="nucleotide sequence ID" value="NZ_CP121687.1"/>
</dbReference>
<evidence type="ECO:0000313" key="8">
    <source>
        <dbReference type="Proteomes" id="UP001486565"/>
    </source>
</evidence>
<dbReference type="InterPro" id="IPR012340">
    <property type="entry name" value="NA-bd_OB-fold"/>
</dbReference>
<evidence type="ECO:0000256" key="5">
    <source>
        <dbReference type="HAMAP-Rule" id="MF_00191"/>
    </source>
</evidence>
<evidence type="ECO:0000256" key="3">
    <source>
        <dbReference type="ARBA" id="ARBA00023004"/>
    </source>
</evidence>
<dbReference type="Gene3D" id="2.40.50.140">
    <property type="entry name" value="Nucleic acid-binding proteins"/>
    <property type="match status" value="4"/>
</dbReference>
<dbReference type="NCBIfam" id="NF002187">
    <property type="entry name" value="PRK01045.1-1"/>
    <property type="match status" value="1"/>
</dbReference>
<keyword evidence="3 5" id="KW-0408">Iron</keyword>
<dbReference type="InterPro" id="IPR003451">
    <property type="entry name" value="LytB/IspH"/>
</dbReference>
<dbReference type="CDD" id="cd05687">
    <property type="entry name" value="S1_RPS1_repeat_ec1_hs1"/>
    <property type="match status" value="1"/>
</dbReference>
<gene>
    <name evidence="5" type="primary">ispH</name>
    <name evidence="7" type="ORF">QBE51_03090</name>
</gene>
<keyword evidence="5" id="KW-0414">Isoprene biosynthesis</keyword>
<evidence type="ECO:0000256" key="1">
    <source>
        <dbReference type="ARBA" id="ARBA00022485"/>
    </source>
</evidence>
<feature type="binding site" evidence="5">
    <location>
        <position position="39"/>
    </location>
    <ligand>
        <name>isopentenyl diphosphate</name>
        <dbReference type="ChEBI" id="CHEBI:128769"/>
    </ligand>
</feature>
<feature type="binding site" evidence="5">
    <location>
        <position position="71"/>
    </location>
    <ligand>
        <name>dimethylallyl diphosphate</name>
        <dbReference type="ChEBI" id="CHEBI:57623"/>
    </ligand>
</feature>
<dbReference type="Proteomes" id="UP001486565">
    <property type="component" value="Chromosome"/>
</dbReference>
<dbReference type="GO" id="GO:0005840">
    <property type="term" value="C:ribosome"/>
    <property type="evidence" value="ECO:0007669"/>
    <property type="project" value="UniProtKB-KW"/>
</dbReference>
<feature type="binding site" evidence="5">
    <location>
        <position position="261"/>
    </location>
    <ligand>
        <name>isopentenyl diphosphate</name>
        <dbReference type="ChEBI" id="CHEBI:128769"/>
    </ligand>
</feature>
<feature type="binding site" evidence="5">
    <location>
        <position position="121"/>
    </location>
    <ligand>
        <name>isopentenyl diphosphate</name>
        <dbReference type="ChEBI" id="CHEBI:128769"/>
    </ligand>
</feature>
<dbReference type="NCBIfam" id="NF005208">
    <property type="entry name" value="PRK06676.1"/>
    <property type="match status" value="1"/>
</dbReference>
<dbReference type="CDD" id="cd04465">
    <property type="entry name" value="S1_RPS1_repeat_ec2_hs2"/>
    <property type="match status" value="1"/>
</dbReference>
<feature type="binding site" evidence="5">
    <location>
        <position position="261"/>
    </location>
    <ligand>
        <name>dimethylallyl diphosphate</name>
        <dbReference type="ChEBI" id="CHEBI:57623"/>
    </ligand>
</feature>
<feature type="binding site" evidence="5">
    <location>
        <position position="161"/>
    </location>
    <ligand>
        <name>(2E)-4-hydroxy-3-methylbut-2-enyl diphosphate</name>
        <dbReference type="ChEBI" id="CHEBI:128753"/>
    </ligand>
</feature>
<keyword evidence="1 5" id="KW-0004">4Fe-4S</keyword>
<dbReference type="Pfam" id="PF00575">
    <property type="entry name" value="S1"/>
    <property type="match status" value="4"/>
</dbReference>
<dbReference type="Gene3D" id="3.40.1010.20">
    <property type="entry name" value="4-hydroxy-3-methylbut-2-enyl diphosphate reductase, catalytic domain"/>
    <property type="match status" value="2"/>
</dbReference>
<keyword evidence="4 5" id="KW-0411">Iron-sulfur</keyword>
<feature type="binding site" evidence="5">
    <location>
        <position position="12"/>
    </location>
    <ligand>
        <name>[4Fe-4S] cluster</name>
        <dbReference type="ChEBI" id="CHEBI:49883"/>
    </ligand>
</feature>
<feature type="domain" description="S1 motif" evidence="6">
    <location>
        <begin position="299"/>
        <end position="368"/>
    </location>
</feature>
<keyword evidence="5 7" id="KW-0560">Oxidoreductase</keyword>
<feature type="domain" description="S1 motif" evidence="6">
    <location>
        <begin position="386"/>
        <end position="452"/>
    </location>
</feature>
<feature type="domain" description="S1 motif" evidence="6">
    <location>
        <begin position="473"/>
        <end position="541"/>
    </location>
</feature>
<feature type="binding site" evidence="5">
    <location>
        <position position="219"/>
    </location>
    <ligand>
        <name>(2E)-4-hydroxy-3-methylbut-2-enyl diphosphate</name>
        <dbReference type="ChEBI" id="CHEBI:128753"/>
    </ligand>
</feature>
<dbReference type="Pfam" id="PF02401">
    <property type="entry name" value="LYTB"/>
    <property type="match status" value="1"/>
</dbReference>
<dbReference type="SMART" id="SM00316">
    <property type="entry name" value="S1"/>
    <property type="match status" value="4"/>
</dbReference>
<feature type="domain" description="S1 motif" evidence="6">
    <location>
        <begin position="558"/>
        <end position="627"/>
    </location>
</feature>
<dbReference type="CDD" id="cd05688">
    <property type="entry name" value="S1_RPS1_repeat_ec3"/>
    <property type="match status" value="1"/>
</dbReference>
<name>A0ABZ2Y5E5_9FIRM</name>
<dbReference type="EC" id="1.17.7.4" evidence="5"/>
<feature type="binding site" evidence="5">
    <location>
        <position position="219"/>
    </location>
    <ligand>
        <name>isopentenyl diphosphate</name>
        <dbReference type="ChEBI" id="CHEBI:128769"/>
    </ligand>
</feature>
<dbReference type="PANTHER" id="PTHR30426:SF0">
    <property type="entry name" value="4-HYDROXY-3-METHYLBUT-2-ENYL DIPHOSPHATE REDUCTASE"/>
    <property type="match status" value="1"/>
</dbReference>
<feature type="binding site" evidence="5">
    <location>
        <position position="217"/>
    </location>
    <ligand>
        <name>(2E)-4-hydroxy-3-methylbut-2-enyl diphosphate</name>
        <dbReference type="ChEBI" id="CHEBI:128753"/>
    </ligand>
</feature>
<dbReference type="GO" id="GO:0051745">
    <property type="term" value="F:4-hydroxy-3-methylbut-2-enyl diphosphate reductase activity"/>
    <property type="evidence" value="ECO:0007669"/>
    <property type="project" value="UniProtKB-EC"/>
</dbReference>
<feature type="binding site" evidence="5">
    <location>
        <position position="71"/>
    </location>
    <ligand>
        <name>(2E)-4-hydroxy-3-methylbut-2-enyl diphosphate</name>
        <dbReference type="ChEBI" id="CHEBI:128753"/>
    </ligand>
</feature>
<dbReference type="HAMAP" id="MF_00191">
    <property type="entry name" value="IspH"/>
    <property type="match status" value="1"/>
</dbReference>
<feature type="binding site" evidence="5">
    <location>
        <position position="218"/>
    </location>
    <ligand>
        <name>dimethylallyl diphosphate</name>
        <dbReference type="ChEBI" id="CHEBI:57623"/>
    </ligand>
</feature>
<dbReference type="PROSITE" id="PS50126">
    <property type="entry name" value="S1"/>
    <property type="match status" value="4"/>
</dbReference>
<dbReference type="InterPro" id="IPR035104">
    <property type="entry name" value="Ribosomal_protein_S1-like"/>
</dbReference>
<proteinExistence type="inferred from homology"/>
<feature type="binding site" evidence="5">
    <location>
        <position position="121"/>
    </location>
    <ligand>
        <name>dimethylallyl diphosphate</name>
        <dbReference type="ChEBI" id="CHEBI:57623"/>
    </ligand>
</feature>
<feature type="binding site" evidence="5">
    <location>
        <position position="218"/>
    </location>
    <ligand>
        <name>(2E)-4-hydroxy-3-methylbut-2-enyl diphosphate</name>
        <dbReference type="ChEBI" id="CHEBI:128753"/>
    </ligand>
</feature>
<comment type="function">
    <text evidence="5">Catalyzes the conversion of 1-hydroxy-2-methyl-2-(E)-butenyl 4-diphosphate (HMBPP) into a mixture of isopentenyl diphosphate (IPP) and dimethylallyl diphosphate (DMAPP). Acts in the terminal step of the DOXP/MEP pathway for isoprenoid precursor biosynthesis.</text>
</comment>
<dbReference type="InterPro" id="IPR003029">
    <property type="entry name" value="S1_domain"/>
</dbReference>
<feature type="binding site" evidence="5">
    <location>
        <position position="219"/>
    </location>
    <ligand>
        <name>dimethylallyl diphosphate</name>
        <dbReference type="ChEBI" id="CHEBI:57623"/>
    </ligand>
</feature>
<keyword evidence="7" id="KW-0687">Ribonucleoprotein</keyword>